<gene>
    <name evidence="1" type="ORF">D3242_01225</name>
</gene>
<keyword evidence="2" id="KW-1185">Reference proteome</keyword>
<dbReference type="AlphaFoldDB" id="A0A6M7TRV9"/>
<dbReference type="InterPro" id="IPR021508">
    <property type="entry name" value="Gp17-like"/>
</dbReference>
<organism evidence="1 2">
    <name type="scientific">Mesorhizobium jarvisii</name>
    <dbReference type="NCBI Taxonomy" id="1777867"/>
    <lineage>
        <taxon>Bacteria</taxon>
        <taxon>Pseudomonadati</taxon>
        <taxon>Pseudomonadota</taxon>
        <taxon>Alphaproteobacteria</taxon>
        <taxon>Hyphomicrobiales</taxon>
        <taxon>Phyllobacteriaceae</taxon>
        <taxon>Mesorhizobium</taxon>
    </lineage>
</organism>
<evidence type="ECO:0000313" key="2">
    <source>
        <dbReference type="Proteomes" id="UP000275530"/>
    </source>
</evidence>
<dbReference type="Proteomes" id="UP000275530">
    <property type="component" value="Unassembled WGS sequence"/>
</dbReference>
<comment type="caution">
    <text evidence="1">The sequence shown here is derived from an EMBL/GenBank/DDBJ whole genome shotgun (WGS) entry which is preliminary data.</text>
</comment>
<accession>A0A6M7TRV9</accession>
<proteinExistence type="predicted"/>
<name>A0A6M7TRV9_9HYPH</name>
<sequence>MSAVSLTINALLAQASVTALVSTRIKPLPLPQGLALPAIAVAMSAEDEEYLLAGASQYPEATVQIHCIALKASEAIDIGEAVKIALRDLHWAGTNSPPTDDAWFTKEPVDFTDFADDLSTHRRVMSFAVRWR</sequence>
<dbReference type="EMBL" id="QZXA01000001">
    <property type="protein sequence ID" value="RJT37897.1"/>
    <property type="molecule type" value="Genomic_DNA"/>
</dbReference>
<dbReference type="Pfam" id="PF11367">
    <property type="entry name" value="Tail_completion_gp17"/>
    <property type="match status" value="1"/>
</dbReference>
<reference evidence="1 2" key="1">
    <citation type="submission" date="2018-09" db="EMBL/GenBank/DDBJ databases">
        <title>Mesorhizobium carmichaelinearum sp. nov. isolated from Carmichaelinea spp. root nodules in New Zealand.</title>
        <authorList>
            <person name="De Meyer S.E."/>
        </authorList>
    </citation>
    <scope>NUCLEOTIDE SEQUENCE [LARGE SCALE GENOMIC DNA]</scope>
    <source>
        <strain evidence="1 2">LMG 28313</strain>
    </source>
</reference>
<evidence type="ECO:0000313" key="1">
    <source>
        <dbReference type="EMBL" id="RJT37897.1"/>
    </source>
</evidence>
<protein>
    <submittedName>
        <fullName evidence="1">DUF3168 domain-containing protein</fullName>
    </submittedName>
</protein>
<dbReference type="RefSeq" id="WP_064983104.1">
    <property type="nucleotide sequence ID" value="NZ_CP033507.1"/>
</dbReference>